<evidence type="ECO:0000256" key="1">
    <source>
        <dbReference type="SAM" id="Phobius"/>
    </source>
</evidence>
<accession>A0ABT4II08</accession>
<dbReference type="Proteomes" id="UP001141422">
    <property type="component" value="Unassembled WGS sequence"/>
</dbReference>
<evidence type="ECO:0000313" key="3">
    <source>
        <dbReference type="Proteomes" id="UP001141422"/>
    </source>
</evidence>
<name>A0ABT4II08_9EURY</name>
<keyword evidence="1" id="KW-0812">Transmembrane</keyword>
<keyword evidence="3" id="KW-1185">Reference proteome</keyword>
<dbReference type="RefSeq" id="WP_268925200.1">
    <property type="nucleotide sequence ID" value="NZ_JAPTGB010000014.1"/>
</dbReference>
<keyword evidence="1" id="KW-0472">Membrane</keyword>
<proteinExistence type="predicted"/>
<comment type="caution">
    <text evidence="2">The sequence shown here is derived from an EMBL/GenBank/DDBJ whole genome shotgun (WGS) entry which is preliminary data.</text>
</comment>
<feature type="transmembrane region" description="Helical" evidence="1">
    <location>
        <begin position="12"/>
        <end position="39"/>
    </location>
</feature>
<sequence length="197" mass="22035">MLKKCIGCGKTHSFLVIILIAAIMIGVCVFFIFGVTFPYGQNVSSVVPVNVSSSGNNSSSLFCHWQDLTMEKVGIRTVTEQDMIAFIVKWNELRNWGASDAEILSAVQTLKGAAIKANVSSETIPFIRLGKPEWDEYEYVIDHMPRFCAEVARLLGQSETEIVEFPDAVLIDEWEERFGCRNSNSPNCLSFIPIFLK</sequence>
<reference evidence="2" key="1">
    <citation type="submission" date="2022-12" db="EMBL/GenBank/DDBJ databases">
        <title>Isolation and characterisation of novel Methanocorpusculum spp. from native Australian herbivores indicates the genus is ancestrally host-associated.</title>
        <authorList>
            <person name="Volmer J.G."/>
            <person name="Soo R.M."/>
            <person name="Evans P.N."/>
            <person name="Hoedt E.C."/>
            <person name="Astorga Alsina A.L."/>
            <person name="Woodcroft B.J."/>
            <person name="Tyson G.W."/>
            <person name="Hugenholtz P."/>
            <person name="Morrison M."/>
        </authorList>
    </citation>
    <scope>NUCLEOTIDE SEQUENCE</scope>
    <source>
        <strain evidence="2">MG</strain>
    </source>
</reference>
<keyword evidence="1" id="KW-1133">Transmembrane helix</keyword>
<protein>
    <submittedName>
        <fullName evidence="2">Uncharacterized protein</fullName>
    </submittedName>
</protein>
<dbReference type="EMBL" id="JAPTGB010000014">
    <property type="protein sequence ID" value="MCZ0861004.1"/>
    <property type="molecule type" value="Genomic_DNA"/>
</dbReference>
<evidence type="ECO:0000313" key="2">
    <source>
        <dbReference type="EMBL" id="MCZ0861004.1"/>
    </source>
</evidence>
<organism evidence="2 3">
    <name type="scientific">Methanocorpusculum petauri</name>
    <dbReference type="NCBI Taxonomy" id="3002863"/>
    <lineage>
        <taxon>Archaea</taxon>
        <taxon>Methanobacteriati</taxon>
        <taxon>Methanobacteriota</taxon>
        <taxon>Stenosarchaea group</taxon>
        <taxon>Methanomicrobia</taxon>
        <taxon>Methanomicrobiales</taxon>
        <taxon>Methanocorpusculaceae</taxon>
        <taxon>Methanocorpusculum</taxon>
    </lineage>
</organism>
<gene>
    <name evidence="2" type="ORF">O0S10_07165</name>
</gene>